<evidence type="ECO:0000313" key="17">
    <source>
        <dbReference type="Proteomes" id="UP000244016"/>
    </source>
</evidence>
<evidence type="ECO:0000256" key="4">
    <source>
        <dbReference type="ARBA" id="ARBA00022723"/>
    </source>
</evidence>
<feature type="binding site" evidence="10">
    <location>
        <position position="31"/>
    </location>
    <ligand>
        <name>(6S)-5-formyl-5,6,7,8-tetrahydrofolate</name>
        <dbReference type="ChEBI" id="CHEBI:57457"/>
    </ligand>
</feature>
<feature type="binding site" evidence="10">
    <location>
        <begin position="239"/>
        <end position="244"/>
    </location>
    <ligand>
        <name>GTP</name>
        <dbReference type="ChEBI" id="CHEBI:37565"/>
    </ligand>
</feature>
<dbReference type="Gene3D" id="3.40.50.300">
    <property type="entry name" value="P-loop containing nucleotide triphosphate hydrolases"/>
    <property type="match status" value="1"/>
</dbReference>
<dbReference type="PRINTS" id="PR00326">
    <property type="entry name" value="GTP1OBG"/>
</dbReference>
<reference evidence="16 17" key="1">
    <citation type="submission" date="2017-08" db="EMBL/GenBank/DDBJ databases">
        <title>Burning lignite coal seam in the remote Altai Mountains harbors a hydrogen-driven thermophilic microbial community.</title>
        <authorList>
            <person name="Kadnikov V.V."/>
            <person name="Mardanov A.V."/>
            <person name="Ivasenko D."/>
            <person name="Beletsky A.V."/>
            <person name="Karnachuk O.V."/>
            <person name="Ravin N.V."/>
        </authorList>
    </citation>
    <scope>NUCLEOTIDE SEQUENCE [LARGE SCALE GENOMIC DNA]</scope>
    <source>
        <strain evidence="16">AL31</strain>
    </source>
</reference>
<evidence type="ECO:0000259" key="15">
    <source>
        <dbReference type="PROSITE" id="PS51712"/>
    </source>
</evidence>
<dbReference type="HAMAP" id="MF_00379">
    <property type="entry name" value="GTPase_MnmE"/>
    <property type="match status" value="1"/>
</dbReference>
<feature type="binding site" evidence="10">
    <location>
        <position position="133"/>
    </location>
    <ligand>
        <name>(6S)-5-formyl-5,6,7,8-tetrahydrofolate</name>
        <dbReference type="ChEBI" id="CHEBI:57457"/>
    </ligand>
</feature>
<evidence type="ECO:0000256" key="6">
    <source>
        <dbReference type="ARBA" id="ARBA00022801"/>
    </source>
</evidence>
<dbReference type="InterPro" id="IPR027417">
    <property type="entry name" value="P-loop_NTPase"/>
</dbReference>
<feature type="binding site" evidence="10">
    <location>
        <position position="467"/>
    </location>
    <ligand>
        <name>(6S)-5-formyl-5,6,7,8-tetrahydrofolate</name>
        <dbReference type="ChEBI" id="CHEBI:57457"/>
    </ligand>
</feature>
<feature type="binding site" evidence="10">
    <location>
        <position position="260"/>
    </location>
    <ligand>
        <name>K(+)</name>
        <dbReference type="ChEBI" id="CHEBI:29103"/>
    </ligand>
</feature>
<dbReference type="Gene3D" id="3.30.1360.120">
    <property type="entry name" value="Probable tRNA modification gtpase trme, domain 1"/>
    <property type="match status" value="1"/>
</dbReference>
<keyword evidence="3 10" id="KW-0819">tRNA processing</keyword>
<dbReference type="InterPro" id="IPR018948">
    <property type="entry name" value="GTP-bd_TrmE_N"/>
</dbReference>
<keyword evidence="4 10" id="KW-0479">Metal-binding</keyword>
<organism evidence="16 17">
    <name type="scientific">Brockia lithotrophica</name>
    <dbReference type="NCBI Taxonomy" id="933949"/>
    <lineage>
        <taxon>Bacteria</taxon>
        <taxon>Bacillati</taxon>
        <taxon>Bacillota</taxon>
        <taxon>Bacilli</taxon>
        <taxon>Bacillales</taxon>
        <taxon>Bacillales Family X. Incertae Sedis</taxon>
        <taxon>Brockia</taxon>
    </lineage>
</organism>
<dbReference type="InterPro" id="IPR003593">
    <property type="entry name" value="AAA+_ATPase"/>
</dbReference>
<evidence type="ECO:0000313" key="16">
    <source>
        <dbReference type="EMBL" id="PTQ53394.1"/>
    </source>
</evidence>
<dbReference type="GO" id="GO:0042802">
    <property type="term" value="F:identical protein binding"/>
    <property type="evidence" value="ECO:0007669"/>
    <property type="project" value="UniProtKB-ARBA"/>
</dbReference>
<dbReference type="EMBL" id="PEBW01000001">
    <property type="protein sequence ID" value="PTQ53394.1"/>
    <property type="molecule type" value="Genomic_DNA"/>
</dbReference>
<dbReference type="InterPro" id="IPR027266">
    <property type="entry name" value="TrmE/GcvT-like"/>
</dbReference>
<dbReference type="NCBIfam" id="TIGR00231">
    <property type="entry name" value="small_GTP"/>
    <property type="match status" value="1"/>
</dbReference>
<dbReference type="AlphaFoldDB" id="A0A2T5GB27"/>
<keyword evidence="2 10" id="KW-0963">Cytoplasm</keyword>
<sequence>MRDYAGGAAGRGDTIAAIATPPGEGGIGIVRLSGPEAFAIADKVFRGRTRLVLAPTHTVHYGRIVDPRTEEVLDEVLVLVLRAPRTFTREDVVEIQGHGGFFVLRAVLRAVLAAGARLAEPGEFTLRAFLHGRLDLAQAEAVLDLIRARTEYARRFALRQLAGDVSQAVRGLFEEAQALRAQVEFELDFSEHDEGEIDRGEFLQRLEVLRRRVGDLLRGKSVARLVREGPAVVLTGRPNVGKSSLLNALLREERAIVTPIPGTTRDVVAGELELAGFRFRLLDTAGLRTTEDPVESIGVARARKALREADLVLLVVDGSSPLTEEDVEIARYVASLSVPAIVVVNKADLAPRLERQRAAELVPGSPVVSVSAATGEGLGELEERLRLAFVEGEAWEGVLLVNERHLRLAEEAEAALAEAEEAMRRGATLDLVALPLRVAAERLGAILGIDVGEDLVRQIFSRFCVGK</sequence>
<evidence type="ECO:0000256" key="10">
    <source>
        <dbReference type="HAMAP-Rule" id="MF_00379"/>
    </source>
</evidence>
<gene>
    <name evidence="10" type="primary">mnmE</name>
    <name evidence="10" type="synonym">trmE</name>
    <name evidence="16" type="ORF">BLITH_0474</name>
</gene>
<keyword evidence="7 10" id="KW-0460">Magnesium</keyword>
<dbReference type="CDD" id="cd04164">
    <property type="entry name" value="trmE"/>
    <property type="match status" value="1"/>
</dbReference>
<dbReference type="Gene3D" id="1.20.120.430">
    <property type="entry name" value="tRNA modification GTPase MnmE domain 2"/>
    <property type="match status" value="1"/>
</dbReference>
<evidence type="ECO:0000256" key="12">
    <source>
        <dbReference type="RuleBase" id="RU003313"/>
    </source>
</evidence>
<dbReference type="Pfam" id="PF10396">
    <property type="entry name" value="TrmE_N"/>
    <property type="match status" value="1"/>
</dbReference>
<evidence type="ECO:0000256" key="9">
    <source>
        <dbReference type="ARBA" id="ARBA00023134"/>
    </source>
</evidence>
<dbReference type="NCBIfam" id="TIGR00450">
    <property type="entry name" value="mnmE_trmE_thdF"/>
    <property type="match status" value="1"/>
</dbReference>
<dbReference type="PROSITE" id="PS51709">
    <property type="entry name" value="G_TRME"/>
    <property type="match status" value="1"/>
</dbReference>
<dbReference type="Proteomes" id="UP000244016">
    <property type="component" value="Unassembled WGS sequence"/>
</dbReference>
<dbReference type="CDD" id="cd14858">
    <property type="entry name" value="TrmE_N"/>
    <property type="match status" value="1"/>
</dbReference>
<feature type="binding site" evidence="10">
    <location>
        <position position="243"/>
    </location>
    <ligand>
        <name>Mg(2+)</name>
        <dbReference type="ChEBI" id="CHEBI:18420"/>
    </ligand>
</feature>
<feature type="domain" description="TrmE-type G" evidence="14">
    <location>
        <begin position="229"/>
        <end position="390"/>
    </location>
</feature>
<dbReference type="InterPro" id="IPR006073">
    <property type="entry name" value="GTP-bd"/>
</dbReference>
<comment type="similarity">
    <text evidence="11">Belongs to the TRAFAC class TrmE-Era-EngA-EngB-Septin-like GTPase superfamily. EngA (Der) GTPase family.</text>
</comment>
<proteinExistence type="inferred from homology"/>
<comment type="cofactor">
    <cofactor evidence="10">
        <name>K(+)</name>
        <dbReference type="ChEBI" id="CHEBI:29103"/>
    </cofactor>
    <text evidence="10">Binds 1 potassium ion per subunit.</text>
</comment>
<evidence type="ECO:0000259" key="14">
    <source>
        <dbReference type="PROSITE" id="PS51709"/>
    </source>
</evidence>
<comment type="caution">
    <text evidence="10">Lacks conserved residue(s) required for the propagation of feature annotation.</text>
</comment>
<evidence type="ECO:0000256" key="3">
    <source>
        <dbReference type="ARBA" id="ARBA00022694"/>
    </source>
</evidence>
<dbReference type="PANTHER" id="PTHR42714">
    <property type="entry name" value="TRNA MODIFICATION GTPASE GTPBP3"/>
    <property type="match status" value="1"/>
</dbReference>
<name>A0A2T5GB27_9BACL</name>
<dbReference type="Pfam" id="PF01926">
    <property type="entry name" value="MMR_HSR1"/>
    <property type="match status" value="1"/>
</dbReference>
<feature type="binding site" evidence="10">
    <location>
        <position position="258"/>
    </location>
    <ligand>
        <name>K(+)</name>
        <dbReference type="ChEBI" id="CHEBI:29103"/>
    </ligand>
</feature>
<evidence type="ECO:0000256" key="2">
    <source>
        <dbReference type="ARBA" id="ARBA00022490"/>
    </source>
</evidence>
<dbReference type="InterPro" id="IPR031168">
    <property type="entry name" value="G_TrmE"/>
</dbReference>
<dbReference type="InterPro" id="IPR004520">
    <property type="entry name" value="GTPase_MnmE"/>
</dbReference>
<keyword evidence="8 10" id="KW-0630">Potassium</keyword>
<evidence type="ECO:0000256" key="7">
    <source>
        <dbReference type="ARBA" id="ARBA00022842"/>
    </source>
</evidence>
<comment type="caution">
    <text evidence="16">The sequence shown here is derived from an EMBL/GenBank/DDBJ whole genome shotgun (WGS) entry which is preliminary data.</text>
</comment>
<dbReference type="SMART" id="SM00382">
    <property type="entry name" value="AAA"/>
    <property type="match status" value="1"/>
</dbReference>
<dbReference type="GO" id="GO:0046872">
    <property type="term" value="F:metal ion binding"/>
    <property type="evidence" value="ECO:0007669"/>
    <property type="project" value="UniProtKB-KW"/>
</dbReference>
<dbReference type="GO" id="GO:0002098">
    <property type="term" value="P:tRNA wobble uridine modification"/>
    <property type="evidence" value="ECO:0007669"/>
    <property type="project" value="TreeGrafter"/>
</dbReference>
<dbReference type="PANTHER" id="PTHR42714:SF2">
    <property type="entry name" value="TRNA MODIFICATION GTPASE GTPBP3, MITOCHONDRIAL"/>
    <property type="match status" value="1"/>
</dbReference>
<evidence type="ECO:0000256" key="1">
    <source>
        <dbReference type="ARBA" id="ARBA00011043"/>
    </source>
</evidence>
<keyword evidence="9 10" id="KW-0342">GTP-binding</keyword>
<keyword evidence="13" id="KW-0175">Coiled coil</keyword>
<feature type="binding site" evidence="10">
    <location>
        <begin position="258"/>
        <end position="264"/>
    </location>
    <ligand>
        <name>GTP</name>
        <dbReference type="ChEBI" id="CHEBI:37565"/>
    </ligand>
</feature>
<dbReference type="GO" id="GO:0005525">
    <property type="term" value="F:GTP binding"/>
    <property type="evidence" value="ECO:0007669"/>
    <property type="project" value="UniProtKB-UniRule"/>
</dbReference>
<accession>A0A2T5GB27</accession>
<evidence type="ECO:0000256" key="11">
    <source>
        <dbReference type="PROSITE-ProRule" id="PRU01049"/>
    </source>
</evidence>
<dbReference type="InterPro" id="IPR031166">
    <property type="entry name" value="G_ENGA"/>
</dbReference>
<dbReference type="InterPro" id="IPR025867">
    <property type="entry name" value="MnmE_helical"/>
</dbReference>
<dbReference type="EC" id="3.6.-.-" evidence="10"/>
<dbReference type="GO" id="GO:0005829">
    <property type="term" value="C:cytosol"/>
    <property type="evidence" value="ECO:0007669"/>
    <property type="project" value="TreeGrafter"/>
</dbReference>
<comment type="function">
    <text evidence="10">Exhibits a very high intrinsic GTPase hydrolysis rate. Involved in the addition of a carboxymethylaminomethyl (cmnm) group at the wobble position (U34) of certain tRNAs, forming tRNA-cmnm(5)s(2)U34.</text>
</comment>
<evidence type="ECO:0000256" key="8">
    <source>
        <dbReference type="ARBA" id="ARBA00022958"/>
    </source>
</evidence>
<dbReference type="Pfam" id="PF12631">
    <property type="entry name" value="MnmE_helical"/>
    <property type="match status" value="1"/>
</dbReference>
<keyword evidence="6 10" id="KW-0378">Hydrolase</keyword>
<dbReference type="GO" id="GO:0030488">
    <property type="term" value="P:tRNA methylation"/>
    <property type="evidence" value="ECO:0007669"/>
    <property type="project" value="TreeGrafter"/>
</dbReference>
<dbReference type="FunFam" id="3.30.1360.120:FF:000003">
    <property type="entry name" value="tRNA modification GTPase MnmE"/>
    <property type="match status" value="1"/>
</dbReference>
<dbReference type="FunFam" id="3.40.50.300:FF:001376">
    <property type="entry name" value="tRNA modification GTPase MnmE"/>
    <property type="match status" value="1"/>
</dbReference>
<feature type="domain" description="EngA-type G" evidence="15">
    <location>
        <begin position="230"/>
        <end position="393"/>
    </location>
</feature>
<evidence type="ECO:0000256" key="13">
    <source>
        <dbReference type="SAM" id="Coils"/>
    </source>
</evidence>
<feature type="binding site" evidence="10">
    <location>
        <position position="94"/>
    </location>
    <ligand>
        <name>(6S)-5-formyl-5,6,7,8-tetrahydrofolate</name>
        <dbReference type="ChEBI" id="CHEBI:57457"/>
    </ligand>
</feature>
<keyword evidence="5 10" id="KW-0547">Nucleotide-binding</keyword>
<dbReference type="InterPro" id="IPR027368">
    <property type="entry name" value="MnmE_dom2"/>
</dbReference>
<feature type="binding site" evidence="10">
    <location>
        <position position="264"/>
    </location>
    <ligand>
        <name>Mg(2+)</name>
        <dbReference type="ChEBI" id="CHEBI:18420"/>
    </ligand>
</feature>
<feature type="binding site" evidence="10">
    <location>
        <begin position="345"/>
        <end position="348"/>
    </location>
    <ligand>
        <name>GTP</name>
        <dbReference type="ChEBI" id="CHEBI:37565"/>
    </ligand>
</feature>
<feature type="coiled-coil region" evidence="13">
    <location>
        <begin position="402"/>
        <end position="429"/>
    </location>
</feature>
<comment type="subcellular location">
    <subcellularLocation>
        <location evidence="10">Cytoplasm</location>
    </subcellularLocation>
</comment>
<feature type="binding site" evidence="10">
    <location>
        <begin position="283"/>
        <end position="286"/>
    </location>
    <ligand>
        <name>GTP</name>
        <dbReference type="ChEBI" id="CHEBI:37565"/>
    </ligand>
</feature>
<comment type="subunit">
    <text evidence="10">Homodimer. Heterotetramer of two MnmE and two MnmG subunits.</text>
</comment>
<feature type="binding site" evidence="10">
    <location>
        <position position="239"/>
    </location>
    <ligand>
        <name>K(+)</name>
        <dbReference type="ChEBI" id="CHEBI:29103"/>
    </ligand>
</feature>
<dbReference type="GO" id="GO:0003924">
    <property type="term" value="F:GTPase activity"/>
    <property type="evidence" value="ECO:0007669"/>
    <property type="project" value="UniProtKB-UniRule"/>
</dbReference>
<comment type="similarity">
    <text evidence="1 10 12">Belongs to the TRAFAC class TrmE-Era-EngA-EngB-Septin-like GTPase superfamily. TrmE GTPase family.</text>
</comment>
<dbReference type="PROSITE" id="PS51712">
    <property type="entry name" value="G_ENGA"/>
    <property type="match status" value="1"/>
</dbReference>
<evidence type="ECO:0000256" key="5">
    <source>
        <dbReference type="ARBA" id="ARBA00022741"/>
    </source>
</evidence>
<feature type="binding site" evidence="10">
    <location>
        <position position="263"/>
    </location>
    <ligand>
        <name>K(+)</name>
        <dbReference type="ChEBI" id="CHEBI:29103"/>
    </ligand>
</feature>
<dbReference type="InterPro" id="IPR005225">
    <property type="entry name" value="Small_GTP-bd"/>
</dbReference>
<protein>
    <recommendedName>
        <fullName evidence="10">tRNA modification GTPase MnmE</fullName>
        <ecNumber evidence="10">3.6.-.-</ecNumber>
    </recommendedName>
</protein>
<dbReference type="SUPFAM" id="SSF52540">
    <property type="entry name" value="P-loop containing nucleoside triphosphate hydrolases"/>
    <property type="match status" value="1"/>
</dbReference>